<proteinExistence type="predicted"/>
<evidence type="ECO:0000313" key="3">
    <source>
        <dbReference type="Proteomes" id="UP000032067"/>
    </source>
</evidence>
<evidence type="ECO:0000313" key="2">
    <source>
        <dbReference type="EMBL" id="KIQ34625.1"/>
    </source>
</evidence>
<keyword evidence="1" id="KW-0812">Transmembrane</keyword>
<accession>A0A0D0MZV7</accession>
<sequence length="83" mass="9191">MDAGIVRSPSNWRMALIAALLGLLVMLVVTLAWLVGYQVEAAQERRSFEAALREADARCFELATRRETDACRATNALRGRPAE</sequence>
<evidence type="ECO:0008006" key="4">
    <source>
        <dbReference type="Google" id="ProtNLM"/>
    </source>
</evidence>
<organism evidence="2 3">
    <name type="scientific">Variovorax paradoxus</name>
    <dbReference type="NCBI Taxonomy" id="34073"/>
    <lineage>
        <taxon>Bacteria</taxon>
        <taxon>Pseudomonadati</taxon>
        <taxon>Pseudomonadota</taxon>
        <taxon>Betaproteobacteria</taxon>
        <taxon>Burkholderiales</taxon>
        <taxon>Comamonadaceae</taxon>
        <taxon>Variovorax</taxon>
    </lineage>
</organism>
<dbReference type="OrthoDB" id="8858366at2"/>
<gene>
    <name evidence="2" type="ORF">RT97_07370</name>
</gene>
<feature type="transmembrane region" description="Helical" evidence="1">
    <location>
        <begin position="12"/>
        <end position="36"/>
    </location>
</feature>
<comment type="caution">
    <text evidence="2">The sequence shown here is derived from an EMBL/GenBank/DDBJ whole genome shotgun (WGS) entry which is preliminary data.</text>
</comment>
<dbReference type="AlphaFoldDB" id="A0A0D0MZV7"/>
<reference evidence="2 3" key="1">
    <citation type="submission" date="2014-12" db="EMBL/GenBank/DDBJ databases">
        <title>16Stimator: statistical estimation of ribosomal gene copy numbers from draft genome assemblies.</title>
        <authorList>
            <person name="Perisin M.A."/>
            <person name="Vetter M."/>
            <person name="Gilbert J.A."/>
            <person name="Bergelson J."/>
        </authorList>
    </citation>
    <scope>NUCLEOTIDE SEQUENCE [LARGE SCALE GENOMIC DNA]</scope>
    <source>
        <strain evidence="2 3">MEDvA23</strain>
    </source>
</reference>
<name>A0A0D0MZV7_VARPD</name>
<dbReference type="EMBL" id="JXQQ01000014">
    <property type="protein sequence ID" value="KIQ34625.1"/>
    <property type="molecule type" value="Genomic_DNA"/>
</dbReference>
<keyword evidence="1" id="KW-1133">Transmembrane helix</keyword>
<protein>
    <recommendedName>
        <fullName evidence="4">General secretion pathway protein GspL</fullName>
    </recommendedName>
</protein>
<keyword evidence="1" id="KW-0472">Membrane</keyword>
<dbReference type="Proteomes" id="UP000032067">
    <property type="component" value="Unassembled WGS sequence"/>
</dbReference>
<evidence type="ECO:0000256" key="1">
    <source>
        <dbReference type="SAM" id="Phobius"/>
    </source>
</evidence>